<protein>
    <recommendedName>
        <fullName evidence="4">Secreted protein</fullName>
    </recommendedName>
</protein>
<organism evidence="2 3">
    <name type="scientific">Thelephora terrestris</name>
    <dbReference type="NCBI Taxonomy" id="56493"/>
    <lineage>
        <taxon>Eukaryota</taxon>
        <taxon>Fungi</taxon>
        <taxon>Dikarya</taxon>
        <taxon>Basidiomycota</taxon>
        <taxon>Agaricomycotina</taxon>
        <taxon>Agaricomycetes</taxon>
        <taxon>Thelephorales</taxon>
        <taxon>Thelephoraceae</taxon>
        <taxon>Thelephora</taxon>
    </lineage>
</organism>
<reference evidence="2" key="2">
    <citation type="submission" date="2020-11" db="EMBL/GenBank/DDBJ databases">
        <authorList>
            <consortium name="DOE Joint Genome Institute"/>
            <person name="Kuo A."/>
            <person name="Miyauchi S."/>
            <person name="Kiss E."/>
            <person name="Drula E."/>
            <person name="Kohler A."/>
            <person name="Sanchez-Garcia M."/>
            <person name="Andreopoulos B."/>
            <person name="Barry K.W."/>
            <person name="Bonito G."/>
            <person name="Buee M."/>
            <person name="Carver A."/>
            <person name="Chen C."/>
            <person name="Cichocki N."/>
            <person name="Clum A."/>
            <person name="Culley D."/>
            <person name="Crous P.W."/>
            <person name="Fauchery L."/>
            <person name="Girlanda M."/>
            <person name="Hayes R."/>
            <person name="Keri Z."/>
            <person name="Labutti K."/>
            <person name="Lipzen A."/>
            <person name="Lombard V."/>
            <person name="Magnuson J."/>
            <person name="Maillard F."/>
            <person name="Morin E."/>
            <person name="Murat C."/>
            <person name="Nolan M."/>
            <person name="Ohm R."/>
            <person name="Pangilinan J."/>
            <person name="Pereira M."/>
            <person name="Perotto S."/>
            <person name="Peter M."/>
            <person name="Riley R."/>
            <person name="Sitrit Y."/>
            <person name="Stielow B."/>
            <person name="Szollosi G."/>
            <person name="Zifcakova L."/>
            <person name="Stursova M."/>
            <person name="Spatafora J.W."/>
            <person name="Tedersoo L."/>
            <person name="Vaario L.-M."/>
            <person name="Yamada A."/>
            <person name="Yan M."/>
            <person name="Wang P."/>
            <person name="Xu J."/>
            <person name="Bruns T."/>
            <person name="Baldrian P."/>
            <person name="Vilgalys R."/>
            <person name="Henrissat B."/>
            <person name="Grigoriev I.V."/>
            <person name="Hibbett D."/>
            <person name="Nagy L.G."/>
            <person name="Martin F.M."/>
        </authorList>
    </citation>
    <scope>NUCLEOTIDE SEQUENCE</scope>
    <source>
        <strain evidence="2">UH-Tt-Lm1</strain>
    </source>
</reference>
<sequence length="150" mass="16795">MVPLFLSSALGLLLVPKFELFALQLMNWCIWGDDVWFIHSRSSADRTVKAGDQTQNCCTRLVEASILAGFILKLVGATTVYHNPGTQGQREVSASNSQFGLLLWRTTRLKTLHGLASPGCVSEYERREQFPLIPFYLRILYNGLAFAISI</sequence>
<name>A0A9P6LCM1_9AGAM</name>
<feature type="chain" id="PRO_5040181976" description="Secreted protein" evidence="1">
    <location>
        <begin position="33"/>
        <end position="150"/>
    </location>
</feature>
<gene>
    <name evidence="2" type="ORF">BJ322DRAFT_61615</name>
</gene>
<keyword evidence="3" id="KW-1185">Reference proteome</keyword>
<evidence type="ECO:0008006" key="4">
    <source>
        <dbReference type="Google" id="ProtNLM"/>
    </source>
</evidence>
<evidence type="ECO:0000256" key="1">
    <source>
        <dbReference type="SAM" id="SignalP"/>
    </source>
</evidence>
<keyword evidence="1" id="KW-0732">Signal</keyword>
<dbReference type="AlphaFoldDB" id="A0A9P6LCM1"/>
<proteinExistence type="predicted"/>
<reference evidence="2" key="1">
    <citation type="journal article" date="2020" name="Nat. Commun.">
        <title>Large-scale genome sequencing of mycorrhizal fungi provides insights into the early evolution of symbiotic traits.</title>
        <authorList>
            <person name="Miyauchi S."/>
            <person name="Kiss E."/>
            <person name="Kuo A."/>
            <person name="Drula E."/>
            <person name="Kohler A."/>
            <person name="Sanchez-Garcia M."/>
            <person name="Morin E."/>
            <person name="Andreopoulos B."/>
            <person name="Barry K.W."/>
            <person name="Bonito G."/>
            <person name="Buee M."/>
            <person name="Carver A."/>
            <person name="Chen C."/>
            <person name="Cichocki N."/>
            <person name="Clum A."/>
            <person name="Culley D."/>
            <person name="Crous P.W."/>
            <person name="Fauchery L."/>
            <person name="Girlanda M."/>
            <person name="Hayes R.D."/>
            <person name="Keri Z."/>
            <person name="LaButti K."/>
            <person name="Lipzen A."/>
            <person name="Lombard V."/>
            <person name="Magnuson J."/>
            <person name="Maillard F."/>
            <person name="Murat C."/>
            <person name="Nolan M."/>
            <person name="Ohm R.A."/>
            <person name="Pangilinan J."/>
            <person name="Pereira M.F."/>
            <person name="Perotto S."/>
            <person name="Peter M."/>
            <person name="Pfister S."/>
            <person name="Riley R."/>
            <person name="Sitrit Y."/>
            <person name="Stielow J.B."/>
            <person name="Szollosi G."/>
            <person name="Zifcakova L."/>
            <person name="Stursova M."/>
            <person name="Spatafora J.W."/>
            <person name="Tedersoo L."/>
            <person name="Vaario L.M."/>
            <person name="Yamada A."/>
            <person name="Yan M."/>
            <person name="Wang P."/>
            <person name="Xu J."/>
            <person name="Bruns T."/>
            <person name="Baldrian P."/>
            <person name="Vilgalys R."/>
            <person name="Dunand C."/>
            <person name="Henrissat B."/>
            <person name="Grigoriev I.V."/>
            <person name="Hibbett D."/>
            <person name="Nagy L.G."/>
            <person name="Martin F.M."/>
        </authorList>
    </citation>
    <scope>NUCLEOTIDE SEQUENCE</scope>
    <source>
        <strain evidence="2">UH-Tt-Lm1</strain>
    </source>
</reference>
<dbReference type="Proteomes" id="UP000736335">
    <property type="component" value="Unassembled WGS sequence"/>
</dbReference>
<dbReference type="EMBL" id="WIUZ02000001">
    <property type="protein sequence ID" value="KAF9792631.1"/>
    <property type="molecule type" value="Genomic_DNA"/>
</dbReference>
<feature type="signal peptide" evidence="1">
    <location>
        <begin position="1"/>
        <end position="32"/>
    </location>
</feature>
<comment type="caution">
    <text evidence="2">The sequence shown here is derived from an EMBL/GenBank/DDBJ whole genome shotgun (WGS) entry which is preliminary data.</text>
</comment>
<accession>A0A9P6LCM1</accession>
<evidence type="ECO:0000313" key="3">
    <source>
        <dbReference type="Proteomes" id="UP000736335"/>
    </source>
</evidence>
<evidence type="ECO:0000313" key="2">
    <source>
        <dbReference type="EMBL" id="KAF9792631.1"/>
    </source>
</evidence>